<evidence type="ECO:0000313" key="3">
    <source>
        <dbReference type="Proteomes" id="UP000823399"/>
    </source>
</evidence>
<feature type="compositionally biased region" description="Polar residues" evidence="1">
    <location>
        <begin position="265"/>
        <end position="275"/>
    </location>
</feature>
<feature type="region of interest" description="Disordered" evidence="1">
    <location>
        <begin position="265"/>
        <end position="287"/>
    </location>
</feature>
<evidence type="ECO:0000256" key="1">
    <source>
        <dbReference type="SAM" id="MobiDB-lite"/>
    </source>
</evidence>
<evidence type="ECO:0000313" key="2">
    <source>
        <dbReference type="EMBL" id="KAG2115751.1"/>
    </source>
</evidence>
<dbReference type="GeneID" id="64703286"/>
<keyword evidence="3" id="KW-1185">Reference proteome</keyword>
<feature type="compositionally biased region" description="Low complexity" evidence="1">
    <location>
        <begin position="101"/>
        <end position="110"/>
    </location>
</feature>
<reference evidence="2" key="1">
    <citation type="journal article" date="2020" name="New Phytol.">
        <title>Comparative genomics reveals dynamic genome evolution in host specialist ectomycorrhizal fungi.</title>
        <authorList>
            <person name="Lofgren L.A."/>
            <person name="Nguyen N.H."/>
            <person name="Vilgalys R."/>
            <person name="Ruytinx J."/>
            <person name="Liao H.L."/>
            <person name="Branco S."/>
            <person name="Kuo A."/>
            <person name="LaButti K."/>
            <person name="Lipzen A."/>
            <person name="Andreopoulos W."/>
            <person name="Pangilinan J."/>
            <person name="Riley R."/>
            <person name="Hundley H."/>
            <person name="Na H."/>
            <person name="Barry K."/>
            <person name="Grigoriev I.V."/>
            <person name="Stajich J.E."/>
            <person name="Kennedy P.G."/>
        </authorList>
    </citation>
    <scope>NUCLEOTIDE SEQUENCE</scope>
    <source>
        <strain evidence="2">FC423</strain>
    </source>
</reference>
<feature type="region of interest" description="Disordered" evidence="1">
    <location>
        <begin position="97"/>
        <end position="117"/>
    </location>
</feature>
<dbReference type="EMBL" id="JABBWM010000007">
    <property type="protein sequence ID" value="KAG2115751.1"/>
    <property type="molecule type" value="Genomic_DNA"/>
</dbReference>
<proteinExistence type="predicted"/>
<sequence length="339" mass="38546">MDATRNTHSMPIANSRLAPRFSGNPYEVLDFLNTVDQLRQHADLPENIRIKYALKYMDYNERELWQTCEECTGNNYEDFANTILDLYPEIGRRYVRPESPDPMSDPMHSSQEPEASKVQEKISESATISETHTKSEELEVSEAVYSIVVSANPIFGSDAPEISDMIFGHINSASENSETFVETVETNVLTSETQSIELKLLGHDIPENFGSDHSEIRDIDIGASDYELGQVVCQSDITDNFVLAAIATLAFTGYVYFCRIISHQSGKETPQSPSETPERPPQSNPKISDNFLKVYATVSLTRCFSYQVRKFRHKYPVNRSYQYCRPSHSRIAFDLYESR</sequence>
<comment type="caution">
    <text evidence="2">The sequence shown here is derived from an EMBL/GenBank/DDBJ whole genome shotgun (WGS) entry which is preliminary data.</text>
</comment>
<dbReference type="OrthoDB" id="2686676at2759"/>
<organism evidence="2 3">
    <name type="scientific">Suillus discolor</name>
    <dbReference type="NCBI Taxonomy" id="1912936"/>
    <lineage>
        <taxon>Eukaryota</taxon>
        <taxon>Fungi</taxon>
        <taxon>Dikarya</taxon>
        <taxon>Basidiomycota</taxon>
        <taxon>Agaricomycotina</taxon>
        <taxon>Agaricomycetes</taxon>
        <taxon>Agaricomycetidae</taxon>
        <taxon>Boletales</taxon>
        <taxon>Suillineae</taxon>
        <taxon>Suillaceae</taxon>
        <taxon>Suillus</taxon>
    </lineage>
</organism>
<name>A0A9P7JY44_9AGAM</name>
<dbReference type="AlphaFoldDB" id="A0A9P7JY44"/>
<protein>
    <submittedName>
        <fullName evidence="2">Uncharacterized protein</fullName>
    </submittedName>
</protein>
<accession>A0A9P7JY44</accession>
<dbReference type="Proteomes" id="UP000823399">
    <property type="component" value="Unassembled WGS sequence"/>
</dbReference>
<dbReference type="RefSeq" id="XP_041297130.1">
    <property type="nucleotide sequence ID" value="XM_041441027.1"/>
</dbReference>
<gene>
    <name evidence="2" type="ORF">F5147DRAFT_769180</name>
</gene>